<dbReference type="SUPFAM" id="SSF54593">
    <property type="entry name" value="Glyoxalase/Bleomycin resistance protein/Dihydroxybiphenyl dioxygenase"/>
    <property type="match status" value="1"/>
</dbReference>
<sequence length="126" mass="14508">MDSLNGKFTSVTPILRIFEDNKAKEFYLSFLEFQLDWEHRFEEGAPLYMQVSRDQTVLHLSEHHGDCCPGSAIRIQTENIAAFHERLLSKNYAYAKPGLETTPWGTLEVSVTDPFGNRLIFYGHPE</sequence>
<dbReference type="PROSITE" id="PS51819">
    <property type="entry name" value="VOC"/>
    <property type="match status" value="1"/>
</dbReference>
<dbReference type="CDD" id="cd08349">
    <property type="entry name" value="BLMA_like"/>
    <property type="match status" value="1"/>
</dbReference>
<reference evidence="6" key="1">
    <citation type="journal article" date="2019" name="Int. J. Syst. Evol. Microbiol.">
        <title>The Global Catalogue of Microorganisms (GCM) 10K type strain sequencing project: providing services to taxonomists for standard genome sequencing and annotation.</title>
        <authorList>
            <consortium name="The Broad Institute Genomics Platform"/>
            <consortium name="The Broad Institute Genome Sequencing Center for Infectious Disease"/>
            <person name="Wu L."/>
            <person name="Ma J."/>
        </authorList>
    </citation>
    <scope>NUCLEOTIDE SEQUENCE [LARGE SCALE GENOMIC DNA]</scope>
    <source>
        <strain evidence="6">CCUG 57263</strain>
    </source>
</reference>
<feature type="domain" description="VOC" evidence="4">
    <location>
        <begin position="7"/>
        <end position="124"/>
    </location>
</feature>
<keyword evidence="3" id="KW-0046">Antibiotic resistance</keyword>
<proteinExistence type="inferred from homology"/>
<evidence type="ECO:0000256" key="2">
    <source>
        <dbReference type="ARBA" id="ARBA00021572"/>
    </source>
</evidence>
<evidence type="ECO:0000313" key="5">
    <source>
        <dbReference type="EMBL" id="MFD0869541.1"/>
    </source>
</evidence>
<protein>
    <recommendedName>
        <fullName evidence="2">Bleomycin resistance protein</fullName>
    </recommendedName>
</protein>
<name>A0ABW3DAG2_9BACL</name>
<comment type="similarity">
    <text evidence="1">Belongs to the bleomycin resistance protein family.</text>
</comment>
<dbReference type="Gene3D" id="3.10.180.10">
    <property type="entry name" value="2,3-Dihydroxybiphenyl 1,2-Dioxygenase, domain 1"/>
    <property type="match status" value="1"/>
</dbReference>
<evidence type="ECO:0000256" key="3">
    <source>
        <dbReference type="ARBA" id="ARBA00023251"/>
    </source>
</evidence>
<dbReference type="Proteomes" id="UP001597120">
    <property type="component" value="Unassembled WGS sequence"/>
</dbReference>
<evidence type="ECO:0000259" key="4">
    <source>
        <dbReference type="PROSITE" id="PS51819"/>
    </source>
</evidence>
<evidence type="ECO:0000256" key="1">
    <source>
        <dbReference type="ARBA" id="ARBA00011051"/>
    </source>
</evidence>
<accession>A0ABW3DAG2</accession>
<dbReference type="EMBL" id="JBHTIU010000031">
    <property type="protein sequence ID" value="MFD0869541.1"/>
    <property type="molecule type" value="Genomic_DNA"/>
</dbReference>
<gene>
    <name evidence="5" type="ORF">ACFQ03_10300</name>
</gene>
<dbReference type="InterPro" id="IPR037523">
    <property type="entry name" value="VOC_core"/>
</dbReference>
<dbReference type="Pfam" id="PF19581">
    <property type="entry name" value="Glyoxalase_7"/>
    <property type="match status" value="1"/>
</dbReference>
<dbReference type="InterPro" id="IPR000335">
    <property type="entry name" value="Bleomycin-R"/>
</dbReference>
<evidence type="ECO:0000313" key="6">
    <source>
        <dbReference type="Proteomes" id="UP001597120"/>
    </source>
</evidence>
<keyword evidence="6" id="KW-1185">Reference proteome</keyword>
<organism evidence="5 6">
    <name type="scientific">Paenibacillus residui</name>
    <dbReference type="NCBI Taxonomy" id="629724"/>
    <lineage>
        <taxon>Bacteria</taxon>
        <taxon>Bacillati</taxon>
        <taxon>Bacillota</taxon>
        <taxon>Bacilli</taxon>
        <taxon>Bacillales</taxon>
        <taxon>Paenibacillaceae</taxon>
        <taxon>Paenibacillus</taxon>
    </lineage>
</organism>
<comment type="caution">
    <text evidence="5">The sequence shown here is derived from an EMBL/GenBank/DDBJ whole genome shotgun (WGS) entry which is preliminary data.</text>
</comment>
<dbReference type="RefSeq" id="WP_144934562.1">
    <property type="nucleotide sequence ID" value="NZ_JBHTIU010000031.1"/>
</dbReference>
<dbReference type="InterPro" id="IPR029068">
    <property type="entry name" value="Glyas_Bleomycin-R_OHBP_Dase"/>
</dbReference>